<proteinExistence type="predicted"/>
<dbReference type="Pfam" id="PF25512">
    <property type="entry name" value="zf-CCCH_AtC3H23"/>
    <property type="match status" value="1"/>
</dbReference>
<accession>A0AAD7LYF6</accession>
<dbReference type="EMBL" id="JARAOO010000006">
    <property type="protein sequence ID" value="KAJ7966468.1"/>
    <property type="molecule type" value="Genomic_DNA"/>
</dbReference>
<evidence type="ECO:0000256" key="6">
    <source>
        <dbReference type="PROSITE-ProRule" id="PRU00723"/>
    </source>
</evidence>
<protein>
    <submittedName>
        <fullName evidence="8">Zinc finger CCCH domain-containing protein</fullName>
    </submittedName>
</protein>
<reference evidence="8" key="1">
    <citation type="journal article" date="2023" name="Science">
        <title>Elucidation of the pathway for biosynthesis of saponin adjuvants from the soapbark tree.</title>
        <authorList>
            <person name="Reed J."/>
            <person name="Orme A."/>
            <person name="El-Demerdash A."/>
            <person name="Owen C."/>
            <person name="Martin L.B.B."/>
            <person name="Misra R.C."/>
            <person name="Kikuchi S."/>
            <person name="Rejzek M."/>
            <person name="Martin A.C."/>
            <person name="Harkess A."/>
            <person name="Leebens-Mack J."/>
            <person name="Louveau T."/>
            <person name="Stephenson M.J."/>
            <person name="Osbourn A."/>
        </authorList>
    </citation>
    <scope>NUCLEOTIDE SEQUENCE</scope>
    <source>
        <strain evidence="8">S10</strain>
    </source>
</reference>
<comment type="caution">
    <text evidence="8">The sequence shown here is derived from an EMBL/GenBank/DDBJ whole genome shotgun (WGS) entry which is preliminary data.</text>
</comment>
<feature type="zinc finger region" description="C3H1-type" evidence="6">
    <location>
        <begin position="130"/>
        <end position="156"/>
    </location>
</feature>
<gene>
    <name evidence="8" type="ORF">O6P43_015935</name>
</gene>
<dbReference type="PANTHER" id="PTHR14493:SF147">
    <property type="entry name" value="ZINC FINGER CCCH DOMAIN-CONTAINING PROTEIN 23"/>
    <property type="match status" value="1"/>
</dbReference>
<evidence type="ECO:0000256" key="2">
    <source>
        <dbReference type="ARBA" id="ARBA00022737"/>
    </source>
</evidence>
<dbReference type="SMART" id="SM00356">
    <property type="entry name" value="ZnF_C3H1"/>
    <property type="match status" value="2"/>
</dbReference>
<evidence type="ECO:0000259" key="7">
    <source>
        <dbReference type="PROSITE" id="PS50103"/>
    </source>
</evidence>
<evidence type="ECO:0000256" key="5">
    <source>
        <dbReference type="ARBA" id="ARBA00023125"/>
    </source>
</evidence>
<keyword evidence="5" id="KW-0238">DNA-binding</keyword>
<keyword evidence="4 6" id="KW-0862">Zinc</keyword>
<organism evidence="8 9">
    <name type="scientific">Quillaja saponaria</name>
    <name type="common">Soap bark tree</name>
    <dbReference type="NCBI Taxonomy" id="32244"/>
    <lineage>
        <taxon>Eukaryota</taxon>
        <taxon>Viridiplantae</taxon>
        <taxon>Streptophyta</taxon>
        <taxon>Embryophyta</taxon>
        <taxon>Tracheophyta</taxon>
        <taxon>Spermatophyta</taxon>
        <taxon>Magnoliopsida</taxon>
        <taxon>eudicotyledons</taxon>
        <taxon>Gunneridae</taxon>
        <taxon>Pentapetalae</taxon>
        <taxon>rosids</taxon>
        <taxon>fabids</taxon>
        <taxon>Fabales</taxon>
        <taxon>Quillajaceae</taxon>
        <taxon>Quillaja</taxon>
    </lineage>
</organism>
<keyword evidence="2" id="KW-0677">Repeat</keyword>
<keyword evidence="9" id="KW-1185">Reference proteome</keyword>
<dbReference type="GO" id="GO:0003677">
    <property type="term" value="F:DNA binding"/>
    <property type="evidence" value="ECO:0007669"/>
    <property type="project" value="UniProtKB-KW"/>
</dbReference>
<dbReference type="PROSITE" id="PS50103">
    <property type="entry name" value="ZF_C3H1"/>
    <property type="match status" value="1"/>
</dbReference>
<keyword evidence="3 6" id="KW-0863">Zinc-finger</keyword>
<evidence type="ECO:0000256" key="1">
    <source>
        <dbReference type="ARBA" id="ARBA00022723"/>
    </source>
</evidence>
<keyword evidence="1 6" id="KW-0479">Metal-binding</keyword>
<name>A0AAD7LYF6_QUISA</name>
<sequence>MIGEPTRSVQNVQIPSWELNDDPMAEVASPFSITSPSVNGNAGGGGDYFLPIDSSTPFNRYLSNELSGAECESMSEELDLPMDAFFGDHFRMFEFKVRKCAHGRSHDWTECPYAHPGEKARRRDPRKYHYSGTTCPEFRRGSCEKGDLCEFAHGVFECWLHPARYRTQPCKDGPNCRRRVCFFAHTPEQLRVLTQQSPRTHGSNDMSDGLPIRRSFDSYLKKGSFLSPTSILISSPDSPPSDLLLTSPNNPQYVGGSLNLLVNSVSQLQLGQVSAWGTPTGSGFGSPRSSALGPRFFSLPGTPTMAPSPSRLCPFDLWDQTYEEEPAMERVESGKDLRAKIYAKLSKENFLDRGNTVSYELFG</sequence>
<feature type="domain" description="C3H1-type" evidence="7">
    <location>
        <begin position="130"/>
        <end position="156"/>
    </location>
</feature>
<evidence type="ECO:0000313" key="9">
    <source>
        <dbReference type="Proteomes" id="UP001163823"/>
    </source>
</evidence>
<dbReference type="KEGG" id="qsa:O6P43_015935"/>
<dbReference type="FunFam" id="3.30.1370.210:FF:000009">
    <property type="entry name" value="Zinc finger CCCH domain-containing protein 66"/>
    <property type="match status" value="1"/>
</dbReference>
<dbReference type="Gene3D" id="3.30.1370.210">
    <property type="match status" value="1"/>
</dbReference>
<evidence type="ECO:0000256" key="3">
    <source>
        <dbReference type="ARBA" id="ARBA00022771"/>
    </source>
</evidence>
<dbReference type="GO" id="GO:0008270">
    <property type="term" value="F:zinc ion binding"/>
    <property type="evidence" value="ECO:0007669"/>
    <property type="project" value="UniProtKB-KW"/>
</dbReference>
<dbReference type="PANTHER" id="PTHR14493">
    <property type="entry name" value="UNKEMPT FAMILY MEMBER"/>
    <property type="match status" value="1"/>
</dbReference>
<evidence type="ECO:0000256" key="4">
    <source>
        <dbReference type="ARBA" id="ARBA00022833"/>
    </source>
</evidence>
<dbReference type="Proteomes" id="UP001163823">
    <property type="component" value="Chromosome 6"/>
</dbReference>
<dbReference type="GO" id="GO:0006355">
    <property type="term" value="P:regulation of DNA-templated transcription"/>
    <property type="evidence" value="ECO:0007669"/>
    <property type="project" value="UniProtKB-ARBA"/>
</dbReference>
<dbReference type="InterPro" id="IPR000571">
    <property type="entry name" value="Znf_CCCH"/>
</dbReference>
<dbReference type="AlphaFoldDB" id="A0AAD7LYF6"/>
<evidence type="ECO:0000313" key="8">
    <source>
        <dbReference type="EMBL" id="KAJ7966468.1"/>
    </source>
</evidence>
<dbReference type="InterPro" id="IPR057444">
    <property type="entry name" value="Znf-CCCH_AtC3H23-like"/>
</dbReference>
<dbReference type="InterPro" id="IPR045234">
    <property type="entry name" value="Unkempt-like"/>
</dbReference>